<dbReference type="InterPro" id="IPR026103">
    <property type="entry name" value="HARBI1_animal"/>
</dbReference>
<evidence type="ECO:0000256" key="5">
    <source>
        <dbReference type="ARBA" id="ARBA00015519"/>
    </source>
</evidence>
<dbReference type="InterPro" id="IPR045249">
    <property type="entry name" value="HARBI1-like"/>
</dbReference>
<keyword evidence="15" id="KW-1185">Reference proteome</keyword>
<evidence type="ECO:0000256" key="11">
    <source>
        <dbReference type="ARBA" id="ARBA00030126"/>
    </source>
</evidence>
<dbReference type="Pfam" id="PF13359">
    <property type="entry name" value="DDE_Tnp_4"/>
    <property type="match status" value="1"/>
</dbReference>
<comment type="function">
    <text evidence="12">Transposase-derived protein that may have nuclease activity. Does not have transposase activity.</text>
</comment>
<evidence type="ECO:0000256" key="8">
    <source>
        <dbReference type="ARBA" id="ARBA00022723"/>
    </source>
</evidence>
<keyword evidence="7" id="KW-0540">Nuclease</keyword>
<dbReference type="Proteomes" id="UP000653454">
    <property type="component" value="Unassembled WGS sequence"/>
</dbReference>
<keyword evidence="9" id="KW-0378">Hydrolase</keyword>
<dbReference type="GO" id="GO:0046872">
    <property type="term" value="F:metal ion binding"/>
    <property type="evidence" value="ECO:0007669"/>
    <property type="project" value="UniProtKB-KW"/>
</dbReference>
<evidence type="ECO:0000256" key="3">
    <source>
        <dbReference type="ARBA" id="ARBA00004496"/>
    </source>
</evidence>
<evidence type="ECO:0000256" key="4">
    <source>
        <dbReference type="ARBA" id="ARBA00006958"/>
    </source>
</evidence>
<evidence type="ECO:0000256" key="1">
    <source>
        <dbReference type="ARBA" id="ARBA00001968"/>
    </source>
</evidence>
<dbReference type="PANTHER" id="PTHR22930:SF289">
    <property type="entry name" value="DDE TNP4 DOMAIN-CONTAINING PROTEIN-RELATED"/>
    <property type="match status" value="1"/>
</dbReference>
<evidence type="ECO:0000313" key="15">
    <source>
        <dbReference type="Proteomes" id="UP000653454"/>
    </source>
</evidence>
<protein>
    <recommendedName>
        <fullName evidence="5">Putative nuclease HARBI1</fullName>
    </recommendedName>
    <alternativeName>
        <fullName evidence="11">Harbinger transposase-derived nuclease</fullName>
    </alternativeName>
</protein>
<comment type="caution">
    <text evidence="14">The sequence shown here is derived from an EMBL/GenBank/DDBJ whole genome shotgun (WGS) entry which is preliminary data.</text>
</comment>
<evidence type="ECO:0000256" key="9">
    <source>
        <dbReference type="ARBA" id="ARBA00022801"/>
    </source>
</evidence>
<feature type="domain" description="DDE Tnp4" evidence="13">
    <location>
        <begin position="165"/>
        <end position="319"/>
    </location>
</feature>
<dbReference type="InterPro" id="IPR027806">
    <property type="entry name" value="HARBI1_dom"/>
</dbReference>
<dbReference type="GO" id="GO:0016787">
    <property type="term" value="F:hydrolase activity"/>
    <property type="evidence" value="ECO:0007669"/>
    <property type="project" value="UniProtKB-KW"/>
</dbReference>
<dbReference type="PRINTS" id="PR02086">
    <property type="entry name" value="PUTNUCHARBI1"/>
</dbReference>
<proteinExistence type="inferred from homology"/>
<comment type="cofactor">
    <cofactor evidence="1">
        <name>a divalent metal cation</name>
        <dbReference type="ChEBI" id="CHEBI:60240"/>
    </cofactor>
</comment>
<sequence length="355" mass="40629">MDRFNLRWEMLILADRVDRGRRELKERRRNRAFMRRNVDPFVSLPDSEFVKTFRLSKDVVKEIAADLTPLIAKERRQDGISVMMKILIALTFYATGSYQTLVGRSAIHNVSQKTVSRALRQVTAALNDARIIQKYLKWPMQSTERTAIKARFYEIFKIPGVLGCIDGTHIAILRPIEHEERYFNRKGYHSLNVMIICDSELNILCVDASTPGSAHDSNVWQSHPLCQHLTEAARNGDHVFLLGDSGYPLRRTMVTPILNTVEGTPQHNFYNLHVTTRKLWERCIGVLKARFRCLLAARALHYDPIMAGKIVNACCVLHNIANKTGAPVPFLTPEEVEAEKQRQHQASLSLSTYNY</sequence>
<comment type="similarity">
    <text evidence="4">Belongs to the HARBI1 family.</text>
</comment>
<dbReference type="GO" id="GO:0005634">
    <property type="term" value="C:nucleus"/>
    <property type="evidence" value="ECO:0007669"/>
    <property type="project" value="UniProtKB-SubCell"/>
</dbReference>
<evidence type="ECO:0000256" key="10">
    <source>
        <dbReference type="ARBA" id="ARBA00023242"/>
    </source>
</evidence>
<keyword evidence="8" id="KW-0479">Metal-binding</keyword>
<name>A0A8S4G964_PLUXY</name>
<evidence type="ECO:0000259" key="13">
    <source>
        <dbReference type="Pfam" id="PF13359"/>
    </source>
</evidence>
<reference evidence="14" key="1">
    <citation type="submission" date="2020-11" db="EMBL/GenBank/DDBJ databases">
        <authorList>
            <person name="Whiteford S."/>
        </authorList>
    </citation>
    <scope>NUCLEOTIDE SEQUENCE</scope>
</reference>
<gene>
    <name evidence="14" type="ORF">PLXY2_LOCUS14645</name>
</gene>
<keyword evidence="6" id="KW-0963">Cytoplasm</keyword>
<organism evidence="14 15">
    <name type="scientific">Plutella xylostella</name>
    <name type="common">Diamondback moth</name>
    <name type="synonym">Plutella maculipennis</name>
    <dbReference type="NCBI Taxonomy" id="51655"/>
    <lineage>
        <taxon>Eukaryota</taxon>
        <taxon>Metazoa</taxon>
        <taxon>Ecdysozoa</taxon>
        <taxon>Arthropoda</taxon>
        <taxon>Hexapoda</taxon>
        <taxon>Insecta</taxon>
        <taxon>Pterygota</taxon>
        <taxon>Neoptera</taxon>
        <taxon>Endopterygota</taxon>
        <taxon>Lepidoptera</taxon>
        <taxon>Glossata</taxon>
        <taxon>Ditrysia</taxon>
        <taxon>Yponomeutoidea</taxon>
        <taxon>Plutellidae</taxon>
        <taxon>Plutella</taxon>
    </lineage>
</organism>
<dbReference type="GO" id="GO:0004518">
    <property type="term" value="F:nuclease activity"/>
    <property type="evidence" value="ECO:0007669"/>
    <property type="project" value="UniProtKB-KW"/>
</dbReference>
<evidence type="ECO:0000256" key="7">
    <source>
        <dbReference type="ARBA" id="ARBA00022722"/>
    </source>
</evidence>
<keyword evidence="10" id="KW-0539">Nucleus</keyword>
<evidence type="ECO:0000256" key="2">
    <source>
        <dbReference type="ARBA" id="ARBA00004123"/>
    </source>
</evidence>
<accession>A0A8S4G964</accession>
<comment type="subcellular location">
    <subcellularLocation>
        <location evidence="3">Cytoplasm</location>
    </subcellularLocation>
    <subcellularLocation>
        <location evidence="2">Nucleus</location>
    </subcellularLocation>
</comment>
<dbReference type="AlphaFoldDB" id="A0A8S4G964"/>
<dbReference type="PANTHER" id="PTHR22930">
    <property type="match status" value="1"/>
</dbReference>
<dbReference type="GO" id="GO:0005737">
    <property type="term" value="C:cytoplasm"/>
    <property type="evidence" value="ECO:0007669"/>
    <property type="project" value="UniProtKB-SubCell"/>
</dbReference>
<evidence type="ECO:0000256" key="12">
    <source>
        <dbReference type="ARBA" id="ARBA00045850"/>
    </source>
</evidence>
<dbReference type="EMBL" id="CAJHNJ030000139">
    <property type="protein sequence ID" value="CAG9136394.1"/>
    <property type="molecule type" value="Genomic_DNA"/>
</dbReference>
<evidence type="ECO:0000313" key="14">
    <source>
        <dbReference type="EMBL" id="CAG9136394.1"/>
    </source>
</evidence>
<evidence type="ECO:0000256" key="6">
    <source>
        <dbReference type="ARBA" id="ARBA00022490"/>
    </source>
</evidence>